<gene>
    <name evidence="2" type="ORF">PVT71_20310</name>
</gene>
<organism evidence="2">
    <name type="scientific">Alloyangia sp. H15</name>
    <dbReference type="NCBI Taxonomy" id="3029062"/>
    <lineage>
        <taxon>Bacteria</taxon>
        <taxon>Pseudomonadati</taxon>
        <taxon>Pseudomonadota</taxon>
        <taxon>Alphaproteobacteria</taxon>
        <taxon>Rhodobacterales</taxon>
        <taxon>Roseobacteraceae</taxon>
        <taxon>Alloyangia</taxon>
    </lineage>
</organism>
<feature type="transmembrane region" description="Helical" evidence="1">
    <location>
        <begin position="294"/>
        <end position="314"/>
    </location>
</feature>
<feature type="transmembrane region" description="Helical" evidence="1">
    <location>
        <begin position="153"/>
        <end position="176"/>
    </location>
</feature>
<feature type="transmembrane region" description="Helical" evidence="1">
    <location>
        <begin position="321"/>
        <end position="341"/>
    </location>
</feature>
<dbReference type="PIRSF" id="PIRSF038991">
    <property type="entry name" value="Protein_AbrB"/>
    <property type="match status" value="1"/>
</dbReference>
<dbReference type="NCBIfam" id="TIGR03082">
    <property type="entry name" value="Gneg_AbrB_dup"/>
    <property type="match status" value="1"/>
</dbReference>
<dbReference type="InterPro" id="IPR007820">
    <property type="entry name" value="AbrB_fam"/>
</dbReference>
<protein>
    <submittedName>
        <fullName evidence="2">AbrB family transcriptional regulator</fullName>
    </submittedName>
</protein>
<dbReference type="RefSeq" id="WP_353474279.1">
    <property type="nucleotide sequence ID" value="NZ_CP123385.1"/>
</dbReference>
<name>A0AAU8ALQ0_9RHOB</name>
<feature type="transmembrane region" description="Helical" evidence="1">
    <location>
        <begin position="265"/>
        <end position="288"/>
    </location>
</feature>
<evidence type="ECO:0000256" key="1">
    <source>
        <dbReference type="SAM" id="Phobius"/>
    </source>
</evidence>
<evidence type="ECO:0000313" key="2">
    <source>
        <dbReference type="EMBL" id="XCC95429.1"/>
    </source>
</evidence>
<dbReference type="Pfam" id="PF05145">
    <property type="entry name" value="AbrB"/>
    <property type="match status" value="1"/>
</dbReference>
<keyword evidence="1" id="KW-0812">Transmembrane</keyword>
<dbReference type="GO" id="GO:0010468">
    <property type="term" value="P:regulation of gene expression"/>
    <property type="evidence" value="ECO:0007669"/>
    <property type="project" value="InterPro"/>
</dbReference>
<dbReference type="EMBL" id="CP123385">
    <property type="protein sequence ID" value="XCC95429.1"/>
    <property type="molecule type" value="Genomic_DNA"/>
</dbReference>
<feature type="transmembrane region" description="Helical" evidence="1">
    <location>
        <begin position="209"/>
        <end position="226"/>
    </location>
</feature>
<dbReference type="AlphaFoldDB" id="A0AAU8ALQ0"/>
<sequence>MTRFDLGEALSALATLAVALAAGWVLSLTGLPLSWLLGAMLTMIVASPAKLPAVLPLPVMPWVRAAVGTMLGASISAGLWHQLGQWWVSLVIMFGVMALGGVINFTLLRRLFHLPRMDAALCAMPGGIAEMILLGEQAGADQRRVAITHALRIALSILIIPLLASLVFGITVSKASAGAPVQMTQHDWLWFLGCIVIGVAAGRWTRIPLGLMLVPLVISAVLHVSGTSGFHVPPAVSVIVQVMIGLNVGARFLGTSLRAVARVAAASVAVVAVQIALALGSAVLLSTFGGWDALALTLAYSPGGLAEMSLIAIAMGREVAFVTFHHILRVLFSLFLAPPLLKRLA</sequence>
<dbReference type="InterPro" id="IPR017516">
    <property type="entry name" value="AbrB_dup"/>
</dbReference>
<keyword evidence="1" id="KW-1133">Transmembrane helix</keyword>
<dbReference type="GO" id="GO:0016020">
    <property type="term" value="C:membrane"/>
    <property type="evidence" value="ECO:0007669"/>
    <property type="project" value="InterPro"/>
</dbReference>
<accession>A0AAU8ALQ0</accession>
<proteinExistence type="predicted"/>
<feature type="transmembrane region" description="Helical" evidence="1">
    <location>
        <begin position="86"/>
        <end position="107"/>
    </location>
</feature>
<dbReference type="PANTHER" id="PTHR38457:SF1">
    <property type="entry name" value="REGULATOR ABRB-RELATED"/>
    <property type="match status" value="1"/>
</dbReference>
<feature type="transmembrane region" description="Helical" evidence="1">
    <location>
        <begin position="232"/>
        <end position="253"/>
    </location>
</feature>
<dbReference type="PANTHER" id="PTHR38457">
    <property type="entry name" value="REGULATOR ABRB-RELATED"/>
    <property type="match status" value="1"/>
</dbReference>
<keyword evidence="1" id="KW-0472">Membrane</keyword>
<feature type="transmembrane region" description="Helical" evidence="1">
    <location>
        <begin position="188"/>
        <end position="204"/>
    </location>
</feature>
<reference evidence="2" key="1">
    <citation type="submission" date="2023-02" db="EMBL/GenBank/DDBJ databases">
        <title>Description and genomic characterization of Salipiger bruguierae sp. nov., isolated from the sediment of mangrove plant Bruguiera sexangula.</title>
        <authorList>
            <person name="Long M."/>
        </authorList>
    </citation>
    <scope>NUCLEOTIDE SEQUENCE</scope>
    <source>
        <strain evidence="2">H15</strain>
    </source>
</reference>